<dbReference type="GO" id="GO:0003723">
    <property type="term" value="F:RNA binding"/>
    <property type="evidence" value="ECO:0007669"/>
    <property type="project" value="InterPro"/>
</dbReference>
<feature type="repeat" description="PPR" evidence="2">
    <location>
        <begin position="107"/>
        <end position="141"/>
    </location>
</feature>
<accession>A0A8B8ZMB5</accession>
<dbReference type="GeneID" id="103705668"/>
<gene>
    <name evidence="4" type="primary">LOC103705668</name>
</gene>
<organism evidence="3 4">
    <name type="scientific">Phoenix dactylifera</name>
    <name type="common">Date palm</name>
    <dbReference type="NCBI Taxonomy" id="42345"/>
    <lineage>
        <taxon>Eukaryota</taxon>
        <taxon>Viridiplantae</taxon>
        <taxon>Streptophyta</taxon>
        <taxon>Embryophyta</taxon>
        <taxon>Tracheophyta</taxon>
        <taxon>Spermatophyta</taxon>
        <taxon>Magnoliopsida</taxon>
        <taxon>Liliopsida</taxon>
        <taxon>Arecaceae</taxon>
        <taxon>Coryphoideae</taxon>
        <taxon>Phoeniceae</taxon>
        <taxon>Phoenix</taxon>
    </lineage>
</organism>
<dbReference type="NCBIfam" id="TIGR00756">
    <property type="entry name" value="PPR"/>
    <property type="match status" value="10"/>
</dbReference>
<feature type="repeat" description="PPR" evidence="2">
    <location>
        <begin position="427"/>
        <end position="461"/>
    </location>
</feature>
<feature type="repeat" description="PPR" evidence="2">
    <location>
        <begin position="365"/>
        <end position="399"/>
    </location>
</feature>
<proteinExistence type="predicted"/>
<feature type="repeat" description="PPR" evidence="2">
    <location>
        <begin position="233"/>
        <end position="267"/>
    </location>
</feature>
<keyword evidence="1" id="KW-0677">Repeat</keyword>
<dbReference type="Pfam" id="PF12854">
    <property type="entry name" value="PPR_1"/>
    <property type="match status" value="1"/>
</dbReference>
<dbReference type="Pfam" id="PF13041">
    <property type="entry name" value="PPR_2"/>
    <property type="match status" value="4"/>
</dbReference>
<dbReference type="InterPro" id="IPR046960">
    <property type="entry name" value="PPR_At4g14850-like_plant"/>
</dbReference>
<dbReference type="InterPro" id="IPR046848">
    <property type="entry name" value="E_motif"/>
</dbReference>
<dbReference type="PANTHER" id="PTHR47926">
    <property type="entry name" value="PENTATRICOPEPTIDE REPEAT-CONTAINING PROTEIN"/>
    <property type="match status" value="1"/>
</dbReference>
<dbReference type="Pfam" id="PF01535">
    <property type="entry name" value="PPR"/>
    <property type="match status" value="8"/>
</dbReference>
<feature type="repeat" description="PPR" evidence="2">
    <location>
        <begin position="528"/>
        <end position="562"/>
    </location>
</feature>
<evidence type="ECO:0000256" key="2">
    <source>
        <dbReference type="PROSITE-ProRule" id="PRU00708"/>
    </source>
</evidence>
<dbReference type="FunFam" id="1.25.40.10:FF:000606">
    <property type="entry name" value="Putative pentatricopeptide repeat-containing protein"/>
    <property type="match status" value="1"/>
</dbReference>
<dbReference type="KEGG" id="pda:103705668"/>
<evidence type="ECO:0000256" key="1">
    <source>
        <dbReference type="ARBA" id="ARBA00022737"/>
    </source>
</evidence>
<dbReference type="PROSITE" id="PS51375">
    <property type="entry name" value="PPR"/>
    <property type="match status" value="7"/>
</dbReference>
<reference evidence="4" key="1">
    <citation type="submission" date="2025-08" db="UniProtKB">
        <authorList>
            <consortium name="RefSeq"/>
        </authorList>
    </citation>
    <scope>IDENTIFICATION</scope>
    <source>
        <tissue evidence="4">Young leaves</tissue>
    </source>
</reference>
<dbReference type="RefSeq" id="XP_038972618.1">
    <property type="nucleotide sequence ID" value="XM_039116690.1"/>
</dbReference>
<feature type="repeat" description="PPR" evidence="2">
    <location>
        <begin position="563"/>
        <end position="597"/>
    </location>
</feature>
<dbReference type="FunFam" id="1.25.40.10:FF:001212">
    <property type="entry name" value="Pentatricopeptide repeat-containing protein mitochondrial"/>
    <property type="match status" value="1"/>
</dbReference>
<dbReference type="OrthoDB" id="1903086at2759"/>
<feature type="repeat" description="PPR" evidence="2">
    <location>
        <begin position="169"/>
        <end position="203"/>
    </location>
</feature>
<dbReference type="AlphaFoldDB" id="A0A8B8ZMB5"/>
<sequence>MKVEIFRIPRCLFFDASRYRSGMSSIMMRKPIAYLLQKKICVSSPHLLLRCYSALPIPSIPKPRQPTFSNAKTDSHLVLYNSQITKNGRNGNLQEAQSIFDHMAFRDVVSWTALLTAYGENGDVSKARELFDKMPKRNTTSWNSMISAYVRALKVSEAYELFSKMPTKNVVSYGAMIMGFAKNGMLREAEEIYQEMPQMWRDPVASNALICGYLKAGKLDDAVRVFSRMGVRDVVSWSSMVDGYCKNGRISDARDVFDAMPKRNVVSWTAMIRGYLTAGFWEEGFGLFVEMRRDAVRISSTTFSVMLDACSEKDRIREGVQIHGLVLTTGFECDVFLGNSIINMYSRAGWMTAARRSFDFMKEKDVVSWNSLIAGYIQHDAIEEAYVLFELMPEKDVVSWTSMVVGFSNRGWTKESVRIFEQMPQKDEIAWTAIISGFVRNGEHESALRWFGRMVEEGFRPNPIMLSSVLSALAGLAILDLGMQVHACIIKMDFEDDVAIQSSLVSMYAKCGNVSDAYRIFSSINERNLVTVNSMITAFAQHGLAEEAIKLFTEMLRDGYKPSHITFLGILSACAHAGLIEEGYRYFKSMRSYGVEPGPDHFTCMVDILGRAGLLKDAMELINLMPCKPYAAAWGALLSASRIHFNLEFAELAAQQLFELEPNNATAYAVLSSLYSVAGLKDDEEKVRMVKQSNGVKKIPGYSRIILDKNANQWSRI</sequence>
<dbReference type="InterPro" id="IPR011990">
    <property type="entry name" value="TPR-like_helical_dom_sf"/>
</dbReference>
<dbReference type="Pfam" id="PF20431">
    <property type="entry name" value="E_motif"/>
    <property type="match status" value="1"/>
</dbReference>
<dbReference type="Gene3D" id="1.25.40.10">
    <property type="entry name" value="Tetratricopeptide repeat domain"/>
    <property type="match status" value="6"/>
</dbReference>
<evidence type="ECO:0000313" key="4">
    <source>
        <dbReference type="RefSeq" id="XP_038972618.1"/>
    </source>
</evidence>
<name>A0A8B8ZMB5_PHODC</name>
<dbReference type="InterPro" id="IPR002885">
    <property type="entry name" value="PPR_rpt"/>
</dbReference>
<dbReference type="SUPFAM" id="SSF48452">
    <property type="entry name" value="TPR-like"/>
    <property type="match status" value="1"/>
</dbReference>
<dbReference type="Proteomes" id="UP000228380">
    <property type="component" value="Unplaced"/>
</dbReference>
<dbReference type="FunFam" id="1.25.40.10:FF:000090">
    <property type="entry name" value="Pentatricopeptide repeat-containing protein, chloroplastic"/>
    <property type="match status" value="1"/>
</dbReference>
<keyword evidence="3" id="KW-1185">Reference proteome</keyword>
<dbReference type="GO" id="GO:0009451">
    <property type="term" value="P:RNA modification"/>
    <property type="evidence" value="ECO:0007669"/>
    <property type="project" value="InterPro"/>
</dbReference>
<evidence type="ECO:0000313" key="3">
    <source>
        <dbReference type="Proteomes" id="UP000228380"/>
    </source>
</evidence>
<protein>
    <submittedName>
        <fullName evidence="4">Pentatricopeptide repeat-containing protein At1g53600, mitochondrial</fullName>
    </submittedName>
</protein>